<dbReference type="Gene3D" id="3.30.70.100">
    <property type="match status" value="1"/>
</dbReference>
<sequence>MRKSFKLDEIDCAVCAQKLEDAIGKLPGVEKARVNFLTQKLTLTTADDADFDEVLDRVVKLTADIEPDCEILR</sequence>
<dbReference type="AlphaFoldDB" id="A0A1Y3XZG1"/>
<organism evidence="2 3">
    <name type="scientific">[Collinsella] massiliensis</name>
    <dbReference type="NCBI Taxonomy" id="1232426"/>
    <lineage>
        <taxon>Bacteria</taxon>
        <taxon>Bacillati</taxon>
        <taxon>Actinomycetota</taxon>
        <taxon>Coriobacteriia</taxon>
        <taxon>Coriobacteriales</taxon>
        <taxon>Coriobacteriaceae</taxon>
        <taxon>Enorma</taxon>
    </lineage>
</organism>
<dbReference type="InterPro" id="IPR006121">
    <property type="entry name" value="HMA_dom"/>
</dbReference>
<keyword evidence="3" id="KW-1185">Reference proteome</keyword>
<dbReference type="SUPFAM" id="SSF55008">
    <property type="entry name" value="HMA, heavy metal-associated domain"/>
    <property type="match status" value="1"/>
</dbReference>
<dbReference type="GO" id="GO:0046872">
    <property type="term" value="F:metal ion binding"/>
    <property type="evidence" value="ECO:0007669"/>
    <property type="project" value="InterPro"/>
</dbReference>
<dbReference type="PROSITE" id="PS50846">
    <property type="entry name" value="HMA_2"/>
    <property type="match status" value="1"/>
</dbReference>
<dbReference type="InterPro" id="IPR036163">
    <property type="entry name" value="HMA_dom_sf"/>
</dbReference>
<proteinExistence type="predicted"/>
<dbReference type="Pfam" id="PF00403">
    <property type="entry name" value="HMA"/>
    <property type="match status" value="1"/>
</dbReference>
<dbReference type="Proteomes" id="UP000195781">
    <property type="component" value="Unassembled WGS sequence"/>
</dbReference>
<name>A0A1Y3XZG1_9ACTN</name>
<dbReference type="CDD" id="cd00371">
    <property type="entry name" value="HMA"/>
    <property type="match status" value="1"/>
</dbReference>
<evidence type="ECO:0000313" key="3">
    <source>
        <dbReference type="Proteomes" id="UP000195781"/>
    </source>
</evidence>
<dbReference type="EMBL" id="NFIE01000012">
    <property type="protein sequence ID" value="OUN88499.1"/>
    <property type="molecule type" value="Genomic_DNA"/>
</dbReference>
<accession>A0A1Y3XZG1</accession>
<feature type="domain" description="HMA" evidence="1">
    <location>
        <begin position="1"/>
        <end position="70"/>
    </location>
</feature>
<evidence type="ECO:0000259" key="1">
    <source>
        <dbReference type="PROSITE" id="PS50846"/>
    </source>
</evidence>
<dbReference type="RefSeq" id="WP_094335596.1">
    <property type="nucleotide sequence ID" value="NZ_NFIE01000012.1"/>
</dbReference>
<evidence type="ECO:0000313" key="2">
    <source>
        <dbReference type="EMBL" id="OUN88499.1"/>
    </source>
</evidence>
<dbReference type="OrthoDB" id="7068874at2"/>
<gene>
    <name evidence="2" type="ORF">B5G02_06175</name>
</gene>
<comment type="caution">
    <text evidence="2">The sequence shown here is derived from an EMBL/GenBank/DDBJ whole genome shotgun (WGS) entry which is preliminary data.</text>
</comment>
<reference evidence="3" key="1">
    <citation type="submission" date="2017-04" db="EMBL/GenBank/DDBJ databases">
        <title>Function of individual gut microbiota members based on whole genome sequencing of pure cultures obtained from chicken caecum.</title>
        <authorList>
            <person name="Medvecky M."/>
            <person name="Cejkova D."/>
            <person name="Polansky O."/>
            <person name="Karasova D."/>
            <person name="Kubasova T."/>
            <person name="Cizek A."/>
            <person name="Rychlik I."/>
        </authorList>
    </citation>
    <scope>NUCLEOTIDE SEQUENCE [LARGE SCALE GENOMIC DNA]</scope>
    <source>
        <strain evidence="3">An5</strain>
    </source>
</reference>
<protein>
    <recommendedName>
        <fullName evidence="1">HMA domain-containing protein</fullName>
    </recommendedName>
</protein>